<feature type="coiled-coil region" evidence="1">
    <location>
        <begin position="858"/>
        <end position="885"/>
    </location>
</feature>
<keyword evidence="4" id="KW-1185">Reference proteome</keyword>
<evidence type="ECO:0000313" key="4">
    <source>
        <dbReference type="Proteomes" id="UP000070700"/>
    </source>
</evidence>
<evidence type="ECO:0000256" key="2">
    <source>
        <dbReference type="SAM" id="MobiDB-lite"/>
    </source>
</evidence>
<feature type="compositionally biased region" description="Basic and acidic residues" evidence="2">
    <location>
        <begin position="32"/>
        <end position="43"/>
    </location>
</feature>
<evidence type="ECO:0000313" key="3">
    <source>
        <dbReference type="EMBL" id="KUJ09047.1"/>
    </source>
</evidence>
<feature type="coiled-coil region" evidence="1">
    <location>
        <begin position="715"/>
        <end position="742"/>
    </location>
</feature>
<proteinExistence type="predicted"/>
<feature type="compositionally biased region" description="Polar residues" evidence="2">
    <location>
        <begin position="1014"/>
        <end position="1031"/>
    </location>
</feature>
<feature type="compositionally biased region" description="Basic and acidic residues" evidence="2">
    <location>
        <begin position="64"/>
        <end position="73"/>
    </location>
</feature>
<feature type="region of interest" description="Disordered" evidence="2">
    <location>
        <begin position="1"/>
        <end position="194"/>
    </location>
</feature>
<reference evidence="3 4" key="1">
    <citation type="submission" date="2015-10" db="EMBL/GenBank/DDBJ databases">
        <title>Full genome of DAOMC 229536 Phialocephala scopiformis, a fungal endophyte of spruce producing the potent anti-insectan compound rugulosin.</title>
        <authorList>
            <consortium name="DOE Joint Genome Institute"/>
            <person name="Walker A.K."/>
            <person name="Frasz S.L."/>
            <person name="Seifert K.A."/>
            <person name="Miller J.D."/>
            <person name="Mondo S.J."/>
            <person name="Labutti K."/>
            <person name="Lipzen A."/>
            <person name="Dockter R."/>
            <person name="Kennedy M."/>
            <person name="Grigoriev I.V."/>
            <person name="Spatafora J.W."/>
        </authorList>
    </citation>
    <scope>NUCLEOTIDE SEQUENCE [LARGE SCALE GENOMIC DNA]</scope>
    <source>
        <strain evidence="3 4">CBS 120377</strain>
    </source>
</reference>
<feature type="coiled-coil region" evidence="1">
    <location>
        <begin position="769"/>
        <end position="796"/>
    </location>
</feature>
<gene>
    <name evidence="3" type="ORF">LY89DRAFT_318522</name>
</gene>
<feature type="coiled-coil region" evidence="1">
    <location>
        <begin position="326"/>
        <end position="353"/>
    </location>
</feature>
<dbReference type="KEGG" id="psco:LY89DRAFT_318522"/>
<dbReference type="AlphaFoldDB" id="A0A132BBM2"/>
<organism evidence="3 4">
    <name type="scientific">Mollisia scopiformis</name>
    <name type="common">Conifer needle endophyte fungus</name>
    <name type="synonym">Phialocephala scopiformis</name>
    <dbReference type="NCBI Taxonomy" id="149040"/>
    <lineage>
        <taxon>Eukaryota</taxon>
        <taxon>Fungi</taxon>
        <taxon>Dikarya</taxon>
        <taxon>Ascomycota</taxon>
        <taxon>Pezizomycotina</taxon>
        <taxon>Leotiomycetes</taxon>
        <taxon>Helotiales</taxon>
        <taxon>Mollisiaceae</taxon>
        <taxon>Mollisia</taxon>
    </lineage>
</organism>
<dbReference type="EMBL" id="KQ947433">
    <property type="protein sequence ID" value="KUJ09047.1"/>
    <property type="molecule type" value="Genomic_DNA"/>
</dbReference>
<sequence>MSSSHFDSTPPSGPRAEQAKSHHYSSGPARGSRREDSREEYYRRSRSPPYRRDHQSPPRRGRSRDRDSRRDSYENNYRPRYNSRSPVRRSSARSPLEEKRSYDSYRSGNRPPLEERGANNSYSPPPQNRVPPLTSTRPPATVTAVIDQPSEPSKLTPPPISDEMAPRADNMEESSVQKQQPQQPTPSEIADVNIDASLQDELSLEFGNKVLVLLNECTEMSSLKAQQHTEKQRLNRRTAEFEKFKAHHEKFPSSKESQTNAKTSAEKAYKLVSDKIRQKENSLAKTARETAAYFIPSILDKGRGNLDSSEVEKRLQETSDNFTKLFNEQKRLLAQQQKLSQSLEERLQKRDEEYSKLVKSHEDQRAASQQEINYLKSTLDSISNQVNGAVSSIQVIKDDVCGVKKDAATQAKGRDDANERLTDVENLARRVNDMNKMQTRLTKLESSSVFQDTFYGLEKKCEEVASICKTNSEELGKQAQSQNQSQNSLALRLTKVETSMVEKKDLDPIRERVKKLDLSANSPAPQVQPDYSMLIKKHIEPLDQRLAAFSGVIDGLKISKLAPSLTTSAPSLESSQISAFKAQVDKVETTLTASCDQHTSDINSLKAKVAHLETNKPKDSADKRLVNLEKRVGDQELLISKERASFNTRLNNLEQRPAAQVPTAADQAQQLSTTDASSLKALEDRLELVEEQLSDVAPLAGELVNEAVKRMQGDLEQQQVNTNQLKASINALTDNHNNLIRQTSDVSNISLNVSQTLVDKGVFSRKEVVNGLLDTVESHEAAIDNLQARVDNINTSDLHHAMVSTLVEAHLEGSTVIGDFNARLGRLQSSLLVLQSVNPRVIGLESQVSELTTTIVGLSGSTERVQNMRKEIDSLVTEVSRAQSASKKAVDDLKGVQSEVEKDRDEAANRFVEVYNKIAILKEDVEKVEKANADIILKQKATPTPTPAPACPPPPPRHISPAGSFSSVGRGVTNSRPTSRPGSASSRRPSSAASDQAPSDRGRTVSESKKRPFKQSNGSLNLKPNGSNTDSPAAKRPRRRLEPLEFPQDDTQKDPTYHPSADFDDDDVAVPTISDTDDSDE</sequence>
<name>A0A132BBM2_MOLSC</name>
<dbReference type="Proteomes" id="UP000070700">
    <property type="component" value="Unassembled WGS sequence"/>
</dbReference>
<evidence type="ECO:0000256" key="1">
    <source>
        <dbReference type="SAM" id="Coils"/>
    </source>
</evidence>
<dbReference type="InParanoid" id="A0A132BBM2"/>
<protein>
    <submittedName>
        <fullName evidence="3">Uncharacterized protein</fullName>
    </submittedName>
</protein>
<keyword evidence="1" id="KW-0175">Coiled coil</keyword>
<feature type="compositionally biased region" description="Low complexity" evidence="2">
    <location>
        <begin position="975"/>
        <end position="997"/>
    </location>
</feature>
<feature type="compositionally biased region" description="Polar residues" evidence="2">
    <location>
        <begin position="173"/>
        <end position="186"/>
    </location>
</feature>
<dbReference type="OrthoDB" id="3542551at2759"/>
<feature type="region of interest" description="Disordered" evidence="2">
    <location>
        <begin position="938"/>
        <end position="1081"/>
    </location>
</feature>
<dbReference type="RefSeq" id="XP_018063402.1">
    <property type="nucleotide sequence ID" value="XM_018206693.1"/>
</dbReference>
<feature type="compositionally biased region" description="Polar residues" evidence="2">
    <location>
        <begin position="1"/>
        <end position="10"/>
    </location>
</feature>
<accession>A0A132BBM2</accession>
<feature type="compositionally biased region" description="Pro residues" evidence="2">
    <location>
        <begin position="944"/>
        <end position="958"/>
    </location>
</feature>
<dbReference type="GeneID" id="28816419"/>
<feature type="compositionally biased region" description="Basic and acidic residues" evidence="2">
    <location>
        <begin position="998"/>
        <end position="1010"/>
    </location>
</feature>